<proteinExistence type="predicted"/>
<keyword evidence="2" id="KW-1185">Reference proteome</keyword>
<gene>
    <name evidence="1" type="ORF">AVEN_37831_1</name>
</gene>
<organism evidence="1 2">
    <name type="scientific">Araneus ventricosus</name>
    <name type="common">Orbweaver spider</name>
    <name type="synonym">Epeira ventricosa</name>
    <dbReference type="NCBI Taxonomy" id="182803"/>
    <lineage>
        <taxon>Eukaryota</taxon>
        <taxon>Metazoa</taxon>
        <taxon>Ecdysozoa</taxon>
        <taxon>Arthropoda</taxon>
        <taxon>Chelicerata</taxon>
        <taxon>Arachnida</taxon>
        <taxon>Araneae</taxon>
        <taxon>Araneomorphae</taxon>
        <taxon>Entelegynae</taxon>
        <taxon>Araneoidea</taxon>
        <taxon>Araneidae</taxon>
        <taxon>Araneus</taxon>
    </lineage>
</organism>
<sequence length="88" mass="9886">MRSYSLSFHEFRPRFALFPIVGTGRIVVAREFVSASVASLVIVVNNSHIKGGGNGQTASVHPFTQALPRDLRSHAPLERRDWSEFHRL</sequence>
<name>A0A4Y2M3Z5_ARAVE</name>
<evidence type="ECO:0000313" key="2">
    <source>
        <dbReference type="Proteomes" id="UP000499080"/>
    </source>
</evidence>
<reference evidence="1 2" key="1">
    <citation type="journal article" date="2019" name="Sci. Rep.">
        <title>Orb-weaving spider Araneus ventricosus genome elucidates the spidroin gene catalogue.</title>
        <authorList>
            <person name="Kono N."/>
            <person name="Nakamura H."/>
            <person name="Ohtoshi R."/>
            <person name="Moran D.A.P."/>
            <person name="Shinohara A."/>
            <person name="Yoshida Y."/>
            <person name="Fujiwara M."/>
            <person name="Mori M."/>
            <person name="Tomita M."/>
            <person name="Arakawa K."/>
        </authorList>
    </citation>
    <scope>NUCLEOTIDE SEQUENCE [LARGE SCALE GENOMIC DNA]</scope>
</reference>
<accession>A0A4Y2M3Z5</accession>
<dbReference type="AlphaFoldDB" id="A0A4Y2M3Z5"/>
<dbReference type="Proteomes" id="UP000499080">
    <property type="component" value="Unassembled WGS sequence"/>
</dbReference>
<protein>
    <submittedName>
        <fullName evidence="1">Uncharacterized protein</fullName>
    </submittedName>
</protein>
<comment type="caution">
    <text evidence="1">The sequence shown here is derived from an EMBL/GenBank/DDBJ whole genome shotgun (WGS) entry which is preliminary data.</text>
</comment>
<evidence type="ECO:0000313" key="1">
    <source>
        <dbReference type="EMBL" id="GBN21150.1"/>
    </source>
</evidence>
<dbReference type="EMBL" id="BGPR01202290">
    <property type="protein sequence ID" value="GBN21150.1"/>
    <property type="molecule type" value="Genomic_DNA"/>
</dbReference>